<keyword evidence="2" id="KW-1185">Reference proteome</keyword>
<sequence>MHDSERSPTRLLTPSECWERLAHAPYGRIAAAAAGQVDIFPVNHKVDDGIIVFRTAAGTKLLELTIRNGIAFEVDGLDGDEAFSVVVKGTAEEFDRDADVREAEGLGVQPWAPEEKDRWVRIVPESIQGRSFTLASSTGTPDISA</sequence>
<organism evidence="1 2">
    <name type="scientific">Microbacterium croceum</name>
    <dbReference type="NCBI Taxonomy" id="2851645"/>
    <lineage>
        <taxon>Bacteria</taxon>
        <taxon>Bacillati</taxon>
        <taxon>Actinomycetota</taxon>
        <taxon>Actinomycetes</taxon>
        <taxon>Micrococcales</taxon>
        <taxon>Microbacteriaceae</taxon>
        <taxon>Microbacterium</taxon>
    </lineage>
</organism>
<evidence type="ECO:0000313" key="1">
    <source>
        <dbReference type="EMBL" id="MCK2036786.1"/>
    </source>
</evidence>
<dbReference type="SUPFAM" id="SSF50475">
    <property type="entry name" value="FMN-binding split barrel"/>
    <property type="match status" value="1"/>
</dbReference>
<dbReference type="InterPro" id="IPR012349">
    <property type="entry name" value="Split_barrel_FMN-bd"/>
</dbReference>
<reference evidence="1 2" key="1">
    <citation type="submission" date="2021-06" db="EMBL/GenBank/DDBJ databases">
        <title>Genome-based taxonomic framework of Microbacterium strains isolated from marine environment, the description of four new species and reclassification of four preexisting species.</title>
        <authorList>
            <person name="Lee S.D."/>
            <person name="Kim S.-M."/>
            <person name="Byeon Y.-S."/>
            <person name="Yang H.L."/>
            <person name="Kim I.S."/>
        </authorList>
    </citation>
    <scope>NUCLEOTIDE SEQUENCE [LARGE SCALE GENOMIC DNA]</scope>
    <source>
        <strain evidence="1 2">SSW1-49</strain>
    </source>
</reference>
<name>A0ABT0FFE0_9MICO</name>
<dbReference type="Proteomes" id="UP001300096">
    <property type="component" value="Unassembled WGS sequence"/>
</dbReference>
<accession>A0ABT0FFE0</accession>
<comment type="caution">
    <text evidence="1">The sequence shown here is derived from an EMBL/GenBank/DDBJ whole genome shotgun (WGS) entry which is preliminary data.</text>
</comment>
<protein>
    <submittedName>
        <fullName evidence="1">Pyridoxamine 5'-phosphate oxidase family protein</fullName>
    </submittedName>
</protein>
<dbReference type="InterPro" id="IPR024747">
    <property type="entry name" value="Pyridox_Oxase-rel"/>
</dbReference>
<dbReference type="Gene3D" id="2.30.110.10">
    <property type="entry name" value="Electron Transport, Fmn-binding Protein, Chain A"/>
    <property type="match status" value="1"/>
</dbReference>
<dbReference type="Pfam" id="PF12900">
    <property type="entry name" value="Pyridox_ox_2"/>
    <property type="match status" value="1"/>
</dbReference>
<dbReference type="RefSeq" id="WP_247630130.1">
    <property type="nucleotide sequence ID" value="NZ_JAHWXN010000001.1"/>
</dbReference>
<proteinExistence type="predicted"/>
<gene>
    <name evidence="1" type="ORF">KZC51_11640</name>
</gene>
<dbReference type="EMBL" id="JAHWXN010000001">
    <property type="protein sequence ID" value="MCK2036786.1"/>
    <property type="molecule type" value="Genomic_DNA"/>
</dbReference>
<evidence type="ECO:0000313" key="2">
    <source>
        <dbReference type="Proteomes" id="UP001300096"/>
    </source>
</evidence>